<accession>A0ABT9B5A2</accession>
<feature type="signal peptide" evidence="1">
    <location>
        <begin position="1"/>
        <end position="29"/>
    </location>
</feature>
<keyword evidence="1" id="KW-0732">Signal</keyword>
<reference evidence="2 3" key="1">
    <citation type="submission" date="2023-07" db="EMBL/GenBank/DDBJ databases">
        <title>Nocardioides sp. nov WY-20 isolated from soil.</title>
        <authorList>
            <person name="Liu B."/>
            <person name="Wan Y."/>
        </authorList>
    </citation>
    <scope>NUCLEOTIDE SEQUENCE [LARGE SCALE GENOMIC DNA]</scope>
    <source>
        <strain evidence="2 3">WY-20</strain>
    </source>
</reference>
<dbReference type="Pfam" id="PF11303">
    <property type="entry name" value="DUF3105"/>
    <property type="match status" value="1"/>
</dbReference>
<dbReference type="Proteomes" id="UP001233314">
    <property type="component" value="Unassembled WGS sequence"/>
</dbReference>
<sequence>MTVASRLMKRGPWLAVGLAVVLAASGVAATLAVPGHDTTVADVRSFRIETRNHVLEPRYASVPPVGGDHAPRWLACGVYDRPVDDAYAVHALEHGAVWITRDPAMAADDVAELARQLPAEGILSPYAGLPGPAVVTVWGRQLVLSGPDDPGLRAFLRRYADGHTAPEAMASCAGGVVAYATVSGEAA</sequence>
<name>A0ABT9B5A2_9ACTN</name>
<keyword evidence="3" id="KW-1185">Reference proteome</keyword>
<comment type="caution">
    <text evidence="2">The sequence shown here is derived from an EMBL/GenBank/DDBJ whole genome shotgun (WGS) entry which is preliminary data.</text>
</comment>
<evidence type="ECO:0000313" key="2">
    <source>
        <dbReference type="EMBL" id="MDO7869489.1"/>
    </source>
</evidence>
<organism evidence="2 3">
    <name type="scientific">Nocardioides jiangxiensis</name>
    <dbReference type="NCBI Taxonomy" id="3064524"/>
    <lineage>
        <taxon>Bacteria</taxon>
        <taxon>Bacillati</taxon>
        <taxon>Actinomycetota</taxon>
        <taxon>Actinomycetes</taxon>
        <taxon>Propionibacteriales</taxon>
        <taxon>Nocardioidaceae</taxon>
        <taxon>Nocardioides</taxon>
    </lineage>
</organism>
<gene>
    <name evidence="2" type="ORF">Q5722_14040</name>
</gene>
<protein>
    <submittedName>
        <fullName evidence="2">DUF3105 domain-containing protein</fullName>
    </submittedName>
</protein>
<dbReference type="EMBL" id="JAUQTA010000002">
    <property type="protein sequence ID" value="MDO7869489.1"/>
    <property type="molecule type" value="Genomic_DNA"/>
</dbReference>
<proteinExistence type="predicted"/>
<feature type="chain" id="PRO_5046863847" evidence="1">
    <location>
        <begin position="30"/>
        <end position="187"/>
    </location>
</feature>
<evidence type="ECO:0000256" key="1">
    <source>
        <dbReference type="SAM" id="SignalP"/>
    </source>
</evidence>
<evidence type="ECO:0000313" key="3">
    <source>
        <dbReference type="Proteomes" id="UP001233314"/>
    </source>
</evidence>
<dbReference type="RefSeq" id="WP_305028884.1">
    <property type="nucleotide sequence ID" value="NZ_JAUQTA010000002.1"/>
</dbReference>
<dbReference type="InterPro" id="IPR021454">
    <property type="entry name" value="DUF3105"/>
</dbReference>